<proteinExistence type="predicted"/>
<dbReference type="Proteomes" id="UP000245778">
    <property type="component" value="Unassembled WGS sequence"/>
</dbReference>
<protein>
    <submittedName>
        <fullName evidence="1">Uncharacterized protein</fullName>
    </submittedName>
</protein>
<comment type="caution">
    <text evidence="1">The sequence shown here is derived from an EMBL/GenBank/DDBJ whole genome shotgun (WGS) entry which is preliminary data.</text>
</comment>
<organism evidence="1 2">
    <name type="scientific">Intestinimonas butyriciproducens</name>
    <dbReference type="NCBI Taxonomy" id="1297617"/>
    <lineage>
        <taxon>Bacteria</taxon>
        <taxon>Bacillati</taxon>
        <taxon>Bacillota</taxon>
        <taxon>Clostridia</taxon>
        <taxon>Eubacteriales</taxon>
        <taxon>Intestinimonas</taxon>
    </lineage>
</organism>
<sequence>MAEEVGMLTSAYEQLSSTLTSIGTKTNVRP</sequence>
<dbReference type="EMBL" id="QEKK01000027">
    <property type="protein sequence ID" value="PVY45347.1"/>
    <property type="molecule type" value="Genomic_DNA"/>
</dbReference>
<evidence type="ECO:0000313" key="2">
    <source>
        <dbReference type="Proteomes" id="UP000245778"/>
    </source>
</evidence>
<name>A0A2U1B9Z6_9FIRM</name>
<accession>A0A2U1B9Z6</accession>
<reference evidence="1 2" key="1">
    <citation type="submission" date="2018-04" db="EMBL/GenBank/DDBJ databases">
        <title>Genomic Encyclopedia of Type Strains, Phase IV (KMG-IV): sequencing the most valuable type-strain genomes for metagenomic binning, comparative biology and taxonomic classification.</title>
        <authorList>
            <person name="Goeker M."/>
        </authorList>
    </citation>
    <scope>NUCLEOTIDE SEQUENCE [LARGE SCALE GENOMIC DNA]</scope>
    <source>
        <strain evidence="1 2">DSM 26588</strain>
    </source>
</reference>
<gene>
    <name evidence="1" type="ORF">C7373_1272</name>
</gene>
<dbReference type="AlphaFoldDB" id="A0A2U1B9Z6"/>
<evidence type="ECO:0000313" key="1">
    <source>
        <dbReference type="EMBL" id="PVY45347.1"/>
    </source>
</evidence>